<dbReference type="GO" id="GO:1990837">
    <property type="term" value="F:sequence-specific double-stranded DNA binding"/>
    <property type="evidence" value="ECO:0007669"/>
    <property type="project" value="TreeGrafter"/>
</dbReference>
<comment type="subcellular location">
    <subcellularLocation>
        <location evidence="1 9 10">Nucleus</location>
    </subcellularLocation>
</comment>
<dbReference type="PROSITE" id="PS50071">
    <property type="entry name" value="HOMEOBOX_2"/>
    <property type="match status" value="1"/>
</dbReference>
<dbReference type="AlphaFoldDB" id="A0A8S4ABL3"/>
<reference evidence="14" key="1">
    <citation type="submission" date="2021-04" db="EMBL/GenBank/DDBJ databases">
        <authorList>
            <consortium name="Molecular Ecology Group"/>
        </authorList>
    </citation>
    <scope>NUCLEOTIDE SEQUENCE</scope>
</reference>
<gene>
    <name evidence="14" type="ORF">CUNI_LOCUS21934</name>
</gene>
<dbReference type="GO" id="GO:0000981">
    <property type="term" value="F:DNA-binding transcription factor activity, RNA polymerase II-specific"/>
    <property type="evidence" value="ECO:0007669"/>
    <property type="project" value="InterPro"/>
</dbReference>
<dbReference type="InterPro" id="IPR023339">
    <property type="entry name" value="CVC"/>
</dbReference>
<feature type="compositionally biased region" description="Basic residues" evidence="11">
    <location>
        <begin position="20"/>
        <end position="42"/>
    </location>
</feature>
<feature type="region of interest" description="Disordered" evidence="11">
    <location>
        <begin position="1"/>
        <end position="45"/>
    </location>
</feature>
<dbReference type="EMBL" id="CAJHNH020008526">
    <property type="protein sequence ID" value="CAG5136376.1"/>
    <property type="molecule type" value="Genomic_DNA"/>
</dbReference>
<feature type="domain" description="Homeobox" evidence="12">
    <location>
        <begin position="201"/>
        <end position="261"/>
    </location>
</feature>
<name>A0A8S4ABL3_9EUPU</name>
<evidence type="ECO:0000256" key="3">
    <source>
        <dbReference type="ARBA" id="ARBA00022473"/>
    </source>
</evidence>
<evidence type="ECO:0000256" key="1">
    <source>
        <dbReference type="ARBA" id="ARBA00004123"/>
    </source>
</evidence>
<dbReference type="PANTHER" id="PTHR46892">
    <property type="entry name" value="VISUAL SYSTEM HOMEOBOX 2"/>
    <property type="match status" value="1"/>
</dbReference>
<dbReference type="InterPro" id="IPR001356">
    <property type="entry name" value="HD"/>
</dbReference>
<dbReference type="InterPro" id="IPR009057">
    <property type="entry name" value="Homeodomain-like_sf"/>
</dbReference>
<evidence type="ECO:0000256" key="8">
    <source>
        <dbReference type="ARBA" id="ARBA00023242"/>
    </source>
</evidence>
<evidence type="ECO:0000256" key="9">
    <source>
        <dbReference type="PROSITE-ProRule" id="PRU00108"/>
    </source>
</evidence>
<dbReference type="SMART" id="SM00389">
    <property type="entry name" value="HOX"/>
    <property type="match status" value="1"/>
</dbReference>
<evidence type="ECO:0000256" key="11">
    <source>
        <dbReference type="SAM" id="MobiDB-lite"/>
    </source>
</evidence>
<keyword evidence="3" id="KW-0217">Developmental protein</keyword>
<dbReference type="PROSITE" id="PS00027">
    <property type="entry name" value="HOMEOBOX_1"/>
    <property type="match status" value="1"/>
</dbReference>
<feature type="domain" description="CVC" evidence="13">
    <location>
        <begin position="263"/>
        <end position="308"/>
    </location>
</feature>
<feature type="compositionally biased region" description="Basic and acidic residues" evidence="11">
    <location>
        <begin position="181"/>
        <end position="190"/>
    </location>
</feature>
<dbReference type="InterPro" id="IPR052294">
    <property type="entry name" value="VSX_homeobox_regulators"/>
</dbReference>
<dbReference type="SUPFAM" id="SSF46689">
    <property type="entry name" value="Homeodomain-like"/>
    <property type="match status" value="1"/>
</dbReference>
<comment type="similarity">
    <text evidence="2">Belongs to the paired homeobox family.</text>
</comment>
<evidence type="ECO:0000256" key="4">
    <source>
        <dbReference type="ARBA" id="ARBA00023015"/>
    </source>
</evidence>
<evidence type="ECO:0000256" key="6">
    <source>
        <dbReference type="ARBA" id="ARBA00023155"/>
    </source>
</evidence>
<comment type="caution">
    <text evidence="14">The sequence shown here is derived from an EMBL/GenBank/DDBJ whole genome shotgun (WGS) entry which is preliminary data.</text>
</comment>
<evidence type="ECO:0000259" key="12">
    <source>
        <dbReference type="PROSITE" id="PS50071"/>
    </source>
</evidence>
<evidence type="ECO:0000256" key="5">
    <source>
        <dbReference type="ARBA" id="ARBA00023125"/>
    </source>
</evidence>
<evidence type="ECO:0000259" key="13">
    <source>
        <dbReference type="PROSITE" id="PS51496"/>
    </source>
</evidence>
<feature type="non-terminal residue" evidence="14">
    <location>
        <position position="1"/>
    </location>
</feature>
<evidence type="ECO:0000256" key="10">
    <source>
        <dbReference type="RuleBase" id="RU000682"/>
    </source>
</evidence>
<sequence length="308" mass="34693">MNGLLHMSSGPGQMPPSFNHPHHPHYNGSNHHHHTPHHHHAHLGQLYQQQRPSFAIQEILGLSCRQPTSPSPVGDSGLMDHSGSLTAVQNSLSGMYFPSAPSVSQCLQSDQQNQGYHSNPHNTGSHPHSSGPSAIYPWRFDLTPSSTPQTLPTPRFPGVGRHGDELNFGYKHNIADEVPHQTYPHPDKPQDATLISGKKSKKRRRHRTIFTSFQLEELEKAFRDAHYPDLYARELLALKIDLPEDRIQVWFQNRRAKWRKTEKTWGKSSIMAEYGLYGAMVRHALPLPEAIVKSAEKGIENSSAPWLL</sequence>
<feature type="DNA-binding region" description="Homeobox" evidence="9">
    <location>
        <begin position="203"/>
        <end position="262"/>
    </location>
</feature>
<keyword evidence="7" id="KW-0804">Transcription</keyword>
<feature type="non-terminal residue" evidence="14">
    <location>
        <position position="308"/>
    </location>
</feature>
<keyword evidence="4" id="KW-0805">Transcription regulation</keyword>
<evidence type="ECO:0000256" key="2">
    <source>
        <dbReference type="ARBA" id="ARBA00005733"/>
    </source>
</evidence>
<dbReference type="FunFam" id="1.10.10.60:FF:000065">
    <property type="entry name" value="Visual system homeobox 1"/>
    <property type="match status" value="1"/>
</dbReference>
<keyword evidence="15" id="KW-1185">Reference proteome</keyword>
<dbReference type="InterPro" id="IPR017970">
    <property type="entry name" value="Homeobox_CS"/>
</dbReference>
<dbReference type="Gene3D" id="1.10.10.60">
    <property type="entry name" value="Homeodomain-like"/>
    <property type="match status" value="1"/>
</dbReference>
<accession>A0A8S4ABL3</accession>
<dbReference type="Proteomes" id="UP000678393">
    <property type="component" value="Unassembled WGS sequence"/>
</dbReference>
<protein>
    <submittedName>
        <fullName evidence="14">Uncharacterized protein</fullName>
    </submittedName>
</protein>
<keyword evidence="5 9" id="KW-0238">DNA-binding</keyword>
<keyword evidence="6 9" id="KW-0371">Homeobox</keyword>
<proteinExistence type="inferred from homology"/>
<dbReference type="GO" id="GO:0005634">
    <property type="term" value="C:nucleus"/>
    <property type="evidence" value="ECO:0007669"/>
    <property type="project" value="UniProtKB-SubCell"/>
</dbReference>
<dbReference type="CDD" id="cd00086">
    <property type="entry name" value="homeodomain"/>
    <property type="match status" value="1"/>
</dbReference>
<feature type="region of interest" description="Disordered" evidence="11">
    <location>
        <begin position="101"/>
        <end position="132"/>
    </location>
</feature>
<keyword evidence="8 9" id="KW-0539">Nucleus</keyword>
<evidence type="ECO:0000256" key="7">
    <source>
        <dbReference type="ARBA" id="ARBA00023163"/>
    </source>
</evidence>
<dbReference type="PROSITE" id="PS51496">
    <property type="entry name" value="CVC"/>
    <property type="match status" value="1"/>
</dbReference>
<feature type="region of interest" description="Disordered" evidence="11">
    <location>
        <begin position="181"/>
        <end position="201"/>
    </location>
</feature>
<dbReference type="Pfam" id="PF00046">
    <property type="entry name" value="Homeodomain"/>
    <property type="match status" value="1"/>
</dbReference>
<dbReference type="PANTHER" id="PTHR46892:SF3">
    <property type="entry name" value="VISUAL SYSTEM HOMEOBOX 2"/>
    <property type="match status" value="1"/>
</dbReference>
<evidence type="ECO:0000313" key="15">
    <source>
        <dbReference type="Proteomes" id="UP000678393"/>
    </source>
</evidence>
<evidence type="ECO:0000313" key="14">
    <source>
        <dbReference type="EMBL" id="CAG5136376.1"/>
    </source>
</evidence>
<dbReference type="OrthoDB" id="6159439at2759"/>
<organism evidence="14 15">
    <name type="scientific">Candidula unifasciata</name>
    <dbReference type="NCBI Taxonomy" id="100452"/>
    <lineage>
        <taxon>Eukaryota</taxon>
        <taxon>Metazoa</taxon>
        <taxon>Spiralia</taxon>
        <taxon>Lophotrochozoa</taxon>
        <taxon>Mollusca</taxon>
        <taxon>Gastropoda</taxon>
        <taxon>Heterobranchia</taxon>
        <taxon>Euthyneura</taxon>
        <taxon>Panpulmonata</taxon>
        <taxon>Eupulmonata</taxon>
        <taxon>Stylommatophora</taxon>
        <taxon>Helicina</taxon>
        <taxon>Helicoidea</taxon>
        <taxon>Geomitridae</taxon>
        <taxon>Candidula</taxon>
    </lineage>
</organism>